<organism evidence="3 4">
    <name type="scientific">Actinomadura fulvescens</name>
    <dbReference type="NCBI Taxonomy" id="46160"/>
    <lineage>
        <taxon>Bacteria</taxon>
        <taxon>Bacillati</taxon>
        <taxon>Actinomycetota</taxon>
        <taxon>Actinomycetes</taxon>
        <taxon>Streptosporangiales</taxon>
        <taxon>Thermomonosporaceae</taxon>
        <taxon>Actinomadura</taxon>
    </lineage>
</organism>
<comment type="caution">
    <text evidence="3">The sequence shown here is derived from an EMBL/GenBank/DDBJ whole genome shotgun (WGS) entry which is preliminary data.</text>
</comment>
<evidence type="ECO:0000313" key="4">
    <source>
        <dbReference type="Proteomes" id="UP001501509"/>
    </source>
</evidence>
<feature type="domain" description="RsbT co-antagonist protein RsbRD N-terminal" evidence="2">
    <location>
        <begin position="15"/>
        <end position="149"/>
    </location>
</feature>
<dbReference type="Pfam" id="PF14361">
    <property type="entry name" value="RsbRD_N"/>
    <property type="match status" value="1"/>
</dbReference>
<feature type="domain" description="PucR C-terminal helix-turn-helix" evidence="1">
    <location>
        <begin position="326"/>
        <end position="383"/>
    </location>
</feature>
<dbReference type="InterPro" id="IPR025751">
    <property type="entry name" value="RsbRD_N_dom"/>
</dbReference>
<reference evidence="3 4" key="1">
    <citation type="journal article" date="2019" name="Int. J. Syst. Evol. Microbiol.">
        <title>The Global Catalogue of Microorganisms (GCM) 10K type strain sequencing project: providing services to taxonomists for standard genome sequencing and annotation.</title>
        <authorList>
            <consortium name="The Broad Institute Genomics Platform"/>
            <consortium name="The Broad Institute Genome Sequencing Center for Infectious Disease"/>
            <person name="Wu L."/>
            <person name="Ma J."/>
        </authorList>
    </citation>
    <scope>NUCLEOTIDE SEQUENCE [LARGE SCALE GENOMIC DNA]</scope>
    <source>
        <strain evidence="3 4">JCM 6833</strain>
    </source>
</reference>
<accession>A0ABN3Q2F5</accession>
<keyword evidence="4" id="KW-1185">Reference proteome</keyword>
<dbReference type="InterPro" id="IPR042070">
    <property type="entry name" value="PucR_C-HTH_sf"/>
</dbReference>
<dbReference type="Pfam" id="PF13556">
    <property type="entry name" value="HTH_30"/>
    <property type="match status" value="1"/>
</dbReference>
<dbReference type="Gene3D" id="1.10.10.2840">
    <property type="entry name" value="PucR C-terminal helix-turn-helix domain"/>
    <property type="match status" value="1"/>
</dbReference>
<dbReference type="InterPro" id="IPR051448">
    <property type="entry name" value="CdaR-like_regulators"/>
</dbReference>
<evidence type="ECO:0000259" key="2">
    <source>
        <dbReference type="Pfam" id="PF14361"/>
    </source>
</evidence>
<dbReference type="InterPro" id="IPR025736">
    <property type="entry name" value="PucR_C-HTH_dom"/>
</dbReference>
<dbReference type="Proteomes" id="UP001501509">
    <property type="component" value="Unassembled WGS sequence"/>
</dbReference>
<protein>
    <submittedName>
        <fullName evidence="3">Helix-turn-helix domain-containing protein</fullName>
    </submittedName>
</protein>
<gene>
    <name evidence="3" type="ORF">GCM10010411_55420</name>
</gene>
<dbReference type="EMBL" id="BAAATD010000007">
    <property type="protein sequence ID" value="GAA2613422.1"/>
    <property type="molecule type" value="Genomic_DNA"/>
</dbReference>
<dbReference type="PANTHER" id="PTHR33744:SF7">
    <property type="entry name" value="PUCR FAMILY TRANSCRIPTIONAL REGULATOR"/>
    <property type="match status" value="1"/>
</dbReference>
<sequence length="388" mass="42615">MAAELARRCESQVNRLARELAERHFTVIPDYESLPEDMRDLEMATTARRAIRQFLQSAAGVRPADEDFRPFRERAAQRAEEGIELTTLLRTYFIGAEVVWDALRAGARPGEEPALLWLARHQLRGLNRMIAAVTEAYQAERAAILAEERVAYQEVARALLAGEPAGATAARSGIRLAPAYLVLNLLIADDVPNVNVIERRVLRRVRANLEGFTDGTPLTLLDARGGHVLLPLNAADRMPELARLLTDTGPGGEQIIAGAARTQDTTDVPRAAEQAVRIARLAHTTGRPPGVYQLADVLLDYHLSGPADSGRELTALLAPLETHPELLETLRAFLDHDMDRRRTAQALAVHPNTVDNRMARVSSLLGVDTQTTRGLLLCAAALTLRRLT</sequence>
<dbReference type="PANTHER" id="PTHR33744">
    <property type="entry name" value="CARBOHYDRATE DIACID REGULATOR"/>
    <property type="match status" value="1"/>
</dbReference>
<name>A0ABN3Q2F5_9ACTN</name>
<evidence type="ECO:0000259" key="1">
    <source>
        <dbReference type="Pfam" id="PF13556"/>
    </source>
</evidence>
<evidence type="ECO:0000313" key="3">
    <source>
        <dbReference type="EMBL" id="GAA2613422.1"/>
    </source>
</evidence>
<proteinExistence type="predicted"/>